<dbReference type="Proteomes" id="UP001064489">
    <property type="component" value="Chromosome 1"/>
</dbReference>
<reference evidence="5" key="1">
    <citation type="journal article" date="2022" name="Plant J.">
        <title>Strategies of tolerance reflected in two North American maple genomes.</title>
        <authorList>
            <person name="McEvoy S.L."/>
            <person name="Sezen U.U."/>
            <person name="Trouern-Trend A."/>
            <person name="McMahon S.M."/>
            <person name="Schaberg P.G."/>
            <person name="Yang J."/>
            <person name="Wegrzyn J.L."/>
            <person name="Swenson N.G."/>
        </authorList>
    </citation>
    <scope>NUCLEOTIDE SEQUENCE</scope>
    <source>
        <strain evidence="5">91603</strain>
    </source>
</reference>
<accession>A0AAD5JC03</accession>
<evidence type="ECO:0000313" key="6">
    <source>
        <dbReference type="Proteomes" id="UP001064489"/>
    </source>
</evidence>
<dbReference type="InterPro" id="IPR011050">
    <property type="entry name" value="Pectin_lyase_fold/virulence"/>
</dbReference>
<keyword evidence="6" id="KW-1185">Reference proteome</keyword>
<reference evidence="5" key="2">
    <citation type="submission" date="2023-02" db="EMBL/GenBank/DDBJ databases">
        <authorList>
            <person name="Swenson N.G."/>
            <person name="Wegrzyn J.L."/>
            <person name="Mcevoy S.L."/>
        </authorList>
    </citation>
    <scope>NUCLEOTIDE SEQUENCE</scope>
    <source>
        <strain evidence="5">91603</strain>
        <tissue evidence="5">Leaf</tissue>
    </source>
</reference>
<dbReference type="InterPro" id="IPR000743">
    <property type="entry name" value="Glyco_hydro_28"/>
</dbReference>
<keyword evidence="3 4" id="KW-0326">Glycosidase</keyword>
<gene>
    <name evidence="5" type="ORF">LWI28_000314</name>
</gene>
<comment type="similarity">
    <text evidence="1 4">Belongs to the glycosyl hydrolase 28 family.</text>
</comment>
<dbReference type="GO" id="GO:0005975">
    <property type="term" value="P:carbohydrate metabolic process"/>
    <property type="evidence" value="ECO:0007669"/>
    <property type="project" value="InterPro"/>
</dbReference>
<dbReference type="Pfam" id="PF00295">
    <property type="entry name" value="Glyco_hydro_28"/>
    <property type="match status" value="1"/>
</dbReference>
<evidence type="ECO:0000256" key="4">
    <source>
        <dbReference type="RuleBase" id="RU361169"/>
    </source>
</evidence>
<protein>
    <submittedName>
        <fullName evidence="5">Uncharacterized protein</fullName>
    </submittedName>
</protein>
<proteinExistence type="inferred from homology"/>
<dbReference type="GO" id="GO:0004650">
    <property type="term" value="F:polygalacturonase activity"/>
    <property type="evidence" value="ECO:0007669"/>
    <property type="project" value="InterPro"/>
</dbReference>
<dbReference type="Gene3D" id="2.160.20.10">
    <property type="entry name" value="Single-stranded right-handed beta-helix, Pectin lyase-like"/>
    <property type="match status" value="1"/>
</dbReference>
<evidence type="ECO:0000256" key="1">
    <source>
        <dbReference type="ARBA" id="ARBA00008834"/>
    </source>
</evidence>
<organism evidence="5 6">
    <name type="scientific">Acer negundo</name>
    <name type="common">Box elder</name>
    <dbReference type="NCBI Taxonomy" id="4023"/>
    <lineage>
        <taxon>Eukaryota</taxon>
        <taxon>Viridiplantae</taxon>
        <taxon>Streptophyta</taxon>
        <taxon>Embryophyta</taxon>
        <taxon>Tracheophyta</taxon>
        <taxon>Spermatophyta</taxon>
        <taxon>Magnoliopsida</taxon>
        <taxon>eudicotyledons</taxon>
        <taxon>Gunneridae</taxon>
        <taxon>Pentapetalae</taxon>
        <taxon>rosids</taxon>
        <taxon>malvids</taxon>
        <taxon>Sapindales</taxon>
        <taxon>Sapindaceae</taxon>
        <taxon>Hippocastanoideae</taxon>
        <taxon>Acereae</taxon>
        <taxon>Acer</taxon>
    </lineage>
</organism>
<evidence type="ECO:0000313" key="5">
    <source>
        <dbReference type="EMBL" id="KAI9193803.1"/>
    </source>
</evidence>
<comment type="caution">
    <text evidence="5">The sequence shown here is derived from an EMBL/GenBank/DDBJ whole genome shotgun (WGS) entry which is preliminary data.</text>
</comment>
<dbReference type="InterPro" id="IPR012334">
    <property type="entry name" value="Pectin_lyas_fold"/>
</dbReference>
<dbReference type="AlphaFoldDB" id="A0AAD5JC03"/>
<sequence length="193" mass="20684">MSQQVLNSQEHYIRDAIGSPLLPSTVMPPQAVIIGEESFHGISNLSFKIYLARPALVFNSDAILALYSGNTKFMQGLQVYLLSRDYSNLKSDFQIGKGKITVSCIENQPAVNVALGEHMFLTTNSIQVSNVSFVSVHGTSASEQAITLDCSGSAYGCSNIVMSGVNTTSSNPGKEVRALCKNAHGTSHSTTYT</sequence>
<evidence type="ECO:0000256" key="3">
    <source>
        <dbReference type="ARBA" id="ARBA00023295"/>
    </source>
</evidence>
<dbReference type="SUPFAM" id="SSF51126">
    <property type="entry name" value="Pectin lyase-like"/>
    <property type="match status" value="1"/>
</dbReference>
<name>A0AAD5JC03_ACENE</name>
<dbReference type="EMBL" id="JAJSOW010000003">
    <property type="protein sequence ID" value="KAI9193803.1"/>
    <property type="molecule type" value="Genomic_DNA"/>
</dbReference>
<keyword evidence="2 4" id="KW-0378">Hydrolase</keyword>
<evidence type="ECO:0000256" key="2">
    <source>
        <dbReference type="ARBA" id="ARBA00022801"/>
    </source>
</evidence>